<evidence type="ECO:0000259" key="1">
    <source>
        <dbReference type="Pfam" id="PF09348"/>
    </source>
</evidence>
<dbReference type="PANTHER" id="PTHR34202">
    <property type="entry name" value="UPF0548 PROTEIN"/>
    <property type="match status" value="1"/>
</dbReference>
<evidence type="ECO:0000313" key="3">
    <source>
        <dbReference type="Proteomes" id="UP001500274"/>
    </source>
</evidence>
<protein>
    <recommendedName>
        <fullName evidence="1">DUF1990 domain-containing protein</fullName>
    </recommendedName>
</protein>
<proteinExistence type="predicted"/>
<accession>A0ABN3PL46</accession>
<evidence type="ECO:0000313" key="2">
    <source>
        <dbReference type="EMBL" id="GAA2589703.1"/>
    </source>
</evidence>
<keyword evidence="3" id="KW-1185">Reference proteome</keyword>
<sequence length="216" mass="24161">MRRGTFRDETVDYAAVGATQAPDLLQYPPEKSIPAQESWKLGSGEERFRSAGDALLSWRALRDGGISIAEVRPASDPSYSGVSFDDEGQPIAPSRLDADQRFDADGTPYVAAGSSVHVRGRVGGYRVDAELRVIFVVEEKRRIGFALGTVRDSVVSGEESFMIEWRGDDEVWFTVRAFDRPVSPLYRLLPALVRRRRRELFGRYLRAISPMYTTPA</sequence>
<dbReference type="PANTHER" id="PTHR34202:SF1">
    <property type="entry name" value="UPF0548 PROTEIN"/>
    <property type="match status" value="1"/>
</dbReference>
<dbReference type="Proteomes" id="UP001500274">
    <property type="component" value="Unassembled WGS sequence"/>
</dbReference>
<name>A0ABN3PL46_9MICO</name>
<dbReference type="RefSeq" id="WP_243228001.1">
    <property type="nucleotide sequence ID" value="NZ_BAAARI010000037.1"/>
</dbReference>
<dbReference type="InterPro" id="IPR018960">
    <property type="entry name" value="DUF1990"/>
</dbReference>
<organism evidence="2 3">
    <name type="scientific">Microbacterium binotii</name>
    <dbReference type="NCBI Taxonomy" id="462710"/>
    <lineage>
        <taxon>Bacteria</taxon>
        <taxon>Bacillati</taxon>
        <taxon>Actinomycetota</taxon>
        <taxon>Actinomycetes</taxon>
        <taxon>Micrococcales</taxon>
        <taxon>Microbacteriaceae</taxon>
        <taxon>Microbacterium</taxon>
    </lineage>
</organism>
<dbReference type="EMBL" id="BAAARI010000037">
    <property type="protein sequence ID" value="GAA2589703.1"/>
    <property type="molecule type" value="Genomic_DNA"/>
</dbReference>
<feature type="domain" description="DUF1990" evidence="1">
    <location>
        <begin position="13"/>
        <end position="75"/>
    </location>
</feature>
<reference evidence="2 3" key="1">
    <citation type="journal article" date="2019" name="Int. J. Syst. Evol. Microbiol.">
        <title>The Global Catalogue of Microorganisms (GCM) 10K type strain sequencing project: providing services to taxonomists for standard genome sequencing and annotation.</title>
        <authorList>
            <consortium name="The Broad Institute Genomics Platform"/>
            <consortium name="The Broad Institute Genome Sequencing Center for Infectious Disease"/>
            <person name="Wu L."/>
            <person name="Ma J."/>
        </authorList>
    </citation>
    <scope>NUCLEOTIDE SEQUENCE [LARGE SCALE GENOMIC DNA]</scope>
    <source>
        <strain evidence="2 3">JCM 16365</strain>
    </source>
</reference>
<gene>
    <name evidence="2" type="ORF">GCM10009862_30020</name>
</gene>
<comment type="caution">
    <text evidence="2">The sequence shown here is derived from an EMBL/GenBank/DDBJ whole genome shotgun (WGS) entry which is preliminary data.</text>
</comment>
<feature type="domain" description="DUF1990" evidence="1">
    <location>
        <begin position="108"/>
        <end position="207"/>
    </location>
</feature>
<dbReference type="Pfam" id="PF09348">
    <property type="entry name" value="DUF1990"/>
    <property type="match status" value="2"/>
</dbReference>